<dbReference type="InterPro" id="IPR036942">
    <property type="entry name" value="Beta-barrel_TonB_sf"/>
</dbReference>
<keyword evidence="3 5" id="KW-0472">Membrane</keyword>
<feature type="signal peptide" evidence="6">
    <location>
        <begin position="1"/>
        <end position="28"/>
    </location>
</feature>
<comment type="caution">
    <text evidence="9">The sequence shown here is derived from an EMBL/GenBank/DDBJ whole genome shotgun (WGS) entry which is preliminary data.</text>
</comment>
<evidence type="ECO:0000256" key="3">
    <source>
        <dbReference type="ARBA" id="ARBA00023136"/>
    </source>
</evidence>
<feature type="domain" description="TonB-dependent receptor plug" evidence="8">
    <location>
        <begin position="75"/>
        <end position="188"/>
    </location>
</feature>
<evidence type="ECO:0000256" key="6">
    <source>
        <dbReference type="SAM" id="SignalP"/>
    </source>
</evidence>
<name>A0A420WIW4_9PROT</name>
<organism evidence="9 10">
    <name type="scientific">Litorimonas taeanensis</name>
    <dbReference type="NCBI Taxonomy" id="568099"/>
    <lineage>
        <taxon>Bacteria</taxon>
        <taxon>Pseudomonadati</taxon>
        <taxon>Pseudomonadota</taxon>
        <taxon>Alphaproteobacteria</taxon>
        <taxon>Maricaulales</taxon>
        <taxon>Robiginitomaculaceae</taxon>
    </lineage>
</organism>
<comment type="similarity">
    <text evidence="5">Belongs to the TonB-dependent receptor family.</text>
</comment>
<dbReference type="PANTHER" id="PTHR47234">
    <property type="match status" value="1"/>
</dbReference>
<reference evidence="9 10" key="1">
    <citation type="submission" date="2018-10" db="EMBL/GenBank/DDBJ databases">
        <title>Genomic Encyclopedia of Type Strains, Phase IV (KMG-IV): sequencing the most valuable type-strain genomes for metagenomic binning, comparative biology and taxonomic classification.</title>
        <authorList>
            <person name="Goeker M."/>
        </authorList>
    </citation>
    <scope>NUCLEOTIDE SEQUENCE [LARGE SCALE GENOMIC DNA]</scope>
    <source>
        <strain evidence="9 10">DSM 22008</strain>
    </source>
</reference>
<dbReference type="InterPro" id="IPR010916">
    <property type="entry name" value="TonB_box_CS"/>
</dbReference>
<feature type="domain" description="TonB-dependent receptor-like beta-barrel" evidence="7">
    <location>
        <begin position="557"/>
        <end position="1079"/>
    </location>
</feature>
<evidence type="ECO:0000313" key="9">
    <source>
        <dbReference type="EMBL" id="RKQ70872.1"/>
    </source>
</evidence>
<dbReference type="InParanoid" id="A0A420WIW4"/>
<comment type="subcellular location">
    <subcellularLocation>
        <location evidence="1 5">Cell outer membrane</location>
    </subcellularLocation>
</comment>
<evidence type="ECO:0000256" key="1">
    <source>
        <dbReference type="ARBA" id="ARBA00004442"/>
    </source>
</evidence>
<keyword evidence="5" id="KW-0798">TonB box</keyword>
<accession>A0A420WIW4</accession>
<gene>
    <name evidence="9" type="ORF">DES40_0174</name>
</gene>
<dbReference type="InterPro" id="IPR037066">
    <property type="entry name" value="Plug_dom_sf"/>
</dbReference>
<dbReference type="Gene3D" id="2.40.170.20">
    <property type="entry name" value="TonB-dependent receptor, beta-barrel domain"/>
    <property type="match status" value="1"/>
</dbReference>
<evidence type="ECO:0000313" key="10">
    <source>
        <dbReference type="Proteomes" id="UP000282211"/>
    </source>
</evidence>
<dbReference type="OrthoDB" id="7051241at2"/>
<dbReference type="Gene3D" id="2.170.130.10">
    <property type="entry name" value="TonB-dependent receptor, plug domain"/>
    <property type="match status" value="1"/>
</dbReference>
<dbReference type="InterPro" id="IPR000531">
    <property type="entry name" value="Beta-barrel_TonB"/>
</dbReference>
<evidence type="ECO:0000259" key="7">
    <source>
        <dbReference type="Pfam" id="PF00593"/>
    </source>
</evidence>
<evidence type="ECO:0000259" key="8">
    <source>
        <dbReference type="Pfam" id="PF07715"/>
    </source>
</evidence>
<dbReference type="Proteomes" id="UP000282211">
    <property type="component" value="Unassembled WGS sequence"/>
</dbReference>
<dbReference type="PANTHER" id="PTHR47234:SF2">
    <property type="entry name" value="TONB-DEPENDENT RECEPTOR"/>
    <property type="match status" value="1"/>
</dbReference>
<dbReference type="InterPro" id="IPR012910">
    <property type="entry name" value="Plug_dom"/>
</dbReference>
<protein>
    <submittedName>
        <fullName evidence="9">TonB-dependent receptor-like protein</fullName>
    </submittedName>
</protein>
<dbReference type="GO" id="GO:0009279">
    <property type="term" value="C:cell outer membrane"/>
    <property type="evidence" value="ECO:0007669"/>
    <property type="project" value="UniProtKB-SubCell"/>
</dbReference>
<keyword evidence="10" id="KW-1185">Reference proteome</keyword>
<keyword evidence="9" id="KW-0675">Receptor</keyword>
<sequence length="1119" mass="120704">MNITDKARLLQTSVLSTLFVSLAIPAYAQVTDTTSDESFVVEQIAEEEDEVEESGDTVVVTGSRVKRDTFSSISPLQVITTELSQDVGLFDPAAILQRSEAASGQQIDGTFQGFVLDNGPGSQTLNIRGLGADRTLLLMNGRRIAPAGVEGAPTSPSINLLPGSLIERYDLLLDGASSIYGSDAVAGVGNVILKKDFEGLEVFGSGNYNPRGGGNDYTVSAAWGKNTDRGFFGVGAEYDLRDEIRIEDRDFLAGCDRHYEITESGEIRTLGIADQLTVEDRTPGVTTSASECKVGGITGRIFIPFTNLGSVYFTDGAGNSGIPGYDESTGGFGDVDADGDGIRDVDFNLVNTNGLNPERTFIPEQKRYSLMGYGEYTLEGEANITPYFEALYSRVDISSENTGNAQVFPYVSAANEFNPCNIGTGVDCRAGQNAGGLFPTPLSTGFSLPVLPIFAVQGDRDNFDVTQEQTRFVAGVKGDVTWLNHGVLSDWEFDLSGTYSRSEGNSTRRGIREDKLAFALGIDPSADFDGDGIFDNNGDGFADDYDQNVDFGPIFGVPVLGVNTAPGVIAPCDVSALANPGALLPDVAEGCVPVNAFAPSLFEAVGDFATAAERDYVFGERTFKTVYEQTIISGILSGRVGKTAAGPIGAALGFEIRNDKINSAPSVVASNGLFFGFFSDGGAVGDKTIKELFAEVDIPLIADYPLFKSLEVNISGRYTDEEFYGSAGTYSIKSGWRPVDSLLLKASYGTSFRAPNLRENFLRSQSGFNTLGDPCAVPDDAFVNGAYDANLDTREQTTLANCIREGRDPTTVGIEPTQGLDAIQSASVEISAGGSLDLEPETSTSFTAGFAFTQPFYDSFDFDIGVNYYDIKVTDAVIEPSAAFIINDCYTRDDGVRSTFCDRITTGDPATTRGLVSDVFAGFINQDEEIVRGLDINSRFAKEFTAFEQPMEFGLNVRANKLLERSELFIDDEGNELFDDDAGEFGYPEWTGTATAYLDWDKFRFTWQTRYIDAVEQDEDGIDPFSDVFDTRDTGFVGHTCSDGVFCRDVGFADDYMTHTASVRYSADTWTVRAGVSNIFDKEPPLVDGDEVLAISNTPIGNGYDLDGREFFLSASKRF</sequence>
<evidence type="ECO:0000256" key="4">
    <source>
        <dbReference type="ARBA" id="ARBA00023237"/>
    </source>
</evidence>
<dbReference type="Pfam" id="PF07715">
    <property type="entry name" value="Plug"/>
    <property type="match status" value="1"/>
</dbReference>
<dbReference type="Pfam" id="PF00593">
    <property type="entry name" value="TonB_dep_Rec_b-barrel"/>
    <property type="match status" value="1"/>
</dbReference>
<dbReference type="RefSeq" id="WP_121098694.1">
    <property type="nucleotide sequence ID" value="NZ_RBII01000001.1"/>
</dbReference>
<dbReference type="SUPFAM" id="SSF56935">
    <property type="entry name" value="Porins"/>
    <property type="match status" value="1"/>
</dbReference>
<feature type="chain" id="PRO_5019583331" evidence="6">
    <location>
        <begin position="29"/>
        <end position="1119"/>
    </location>
</feature>
<evidence type="ECO:0000256" key="2">
    <source>
        <dbReference type="ARBA" id="ARBA00022729"/>
    </source>
</evidence>
<dbReference type="EMBL" id="RBII01000001">
    <property type="protein sequence ID" value="RKQ70872.1"/>
    <property type="molecule type" value="Genomic_DNA"/>
</dbReference>
<keyword evidence="4" id="KW-0998">Cell outer membrane</keyword>
<dbReference type="AlphaFoldDB" id="A0A420WIW4"/>
<keyword evidence="2 6" id="KW-0732">Signal</keyword>
<evidence type="ECO:0000256" key="5">
    <source>
        <dbReference type="RuleBase" id="RU003357"/>
    </source>
</evidence>
<dbReference type="PROSITE" id="PS00430">
    <property type="entry name" value="TONB_DEPENDENT_REC_1"/>
    <property type="match status" value="1"/>
</dbReference>
<proteinExistence type="inferred from homology"/>